<protein>
    <submittedName>
        <fullName evidence="2">Uncharacterized protein DUF559</fullName>
    </submittedName>
</protein>
<dbReference type="InterPro" id="IPR011335">
    <property type="entry name" value="Restrct_endonuc-II-like"/>
</dbReference>
<feature type="domain" description="DUF559" evidence="1">
    <location>
        <begin position="223"/>
        <end position="286"/>
    </location>
</feature>
<dbReference type="OrthoDB" id="3566910at2"/>
<name>A0A543DNJ4_9PSEU</name>
<dbReference type="SUPFAM" id="SSF52980">
    <property type="entry name" value="Restriction endonuclease-like"/>
    <property type="match status" value="1"/>
</dbReference>
<accession>A0A543DNJ4</accession>
<dbReference type="AlphaFoldDB" id="A0A543DNJ4"/>
<dbReference type="RefSeq" id="WP_142054556.1">
    <property type="nucleotide sequence ID" value="NZ_VFPA01000002.1"/>
</dbReference>
<dbReference type="Proteomes" id="UP000315677">
    <property type="component" value="Unassembled WGS sequence"/>
</dbReference>
<dbReference type="Pfam" id="PF04480">
    <property type="entry name" value="DUF559"/>
    <property type="match status" value="1"/>
</dbReference>
<dbReference type="InterPro" id="IPR007569">
    <property type="entry name" value="DUF559"/>
</dbReference>
<proteinExistence type="predicted"/>
<evidence type="ECO:0000313" key="3">
    <source>
        <dbReference type="Proteomes" id="UP000315677"/>
    </source>
</evidence>
<reference evidence="2 3" key="1">
    <citation type="submission" date="2019-06" db="EMBL/GenBank/DDBJ databases">
        <title>Sequencing the genomes of 1000 actinobacteria strains.</title>
        <authorList>
            <person name="Klenk H.-P."/>
        </authorList>
    </citation>
    <scope>NUCLEOTIDE SEQUENCE [LARGE SCALE GENOMIC DNA]</scope>
    <source>
        <strain evidence="2 3">DSM 45301</strain>
    </source>
</reference>
<dbReference type="EMBL" id="VFPA01000002">
    <property type="protein sequence ID" value="TQM10863.1"/>
    <property type="molecule type" value="Genomic_DNA"/>
</dbReference>
<evidence type="ECO:0000313" key="2">
    <source>
        <dbReference type="EMBL" id="TQM10863.1"/>
    </source>
</evidence>
<organism evidence="2 3">
    <name type="scientific">Pseudonocardia kunmingensis</name>
    <dbReference type="NCBI Taxonomy" id="630975"/>
    <lineage>
        <taxon>Bacteria</taxon>
        <taxon>Bacillati</taxon>
        <taxon>Actinomycetota</taxon>
        <taxon>Actinomycetes</taxon>
        <taxon>Pseudonocardiales</taxon>
        <taxon>Pseudonocardiaceae</taxon>
        <taxon>Pseudonocardia</taxon>
    </lineage>
</organism>
<dbReference type="Gene3D" id="3.40.960.10">
    <property type="entry name" value="VSR Endonuclease"/>
    <property type="match status" value="1"/>
</dbReference>
<keyword evidence="3" id="KW-1185">Reference proteome</keyword>
<evidence type="ECO:0000259" key="1">
    <source>
        <dbReference type="Pfam" id="PF04480"/>
    </source>
</evidence>
<comment type="caution">
    <text evidence="2">The sequence shown here is derived from an EMBL/GenBank/DDBJ whole genome shotgun (WGS) entry which is preliminary data.</text>
</comment>
<gene>
    <name evidence="2" type="ORF">FB558_3386</name>
</gene>
<sequence>MGVAGWPEVFRGSEAVAAGLVAEGALRGRRFVRIFPDVYAVAGEEAPTLALRSRAAALLVAGRGVVSGYSAAELLGASCAPFGAPAEVTLLHGRRRGHPGLLVHRDQVAEGELWQVGEVRLTSPLRTAYDLARRLDLVEAVVAVDRLANVHRFAPDLLLNFAVHYPRARGNTRIAQVLAHANPYSGSPMESRLRLLLVRAGLPRPQVQWVVQDPQARTAMWLDLAYPDALIAIEYEGEEHTSRDGVLRDIVRYTRLVARGWRIFRYTKYEIRHEPDRIIADITRALG</sequence>